<dbReference type="Pfam" id="PF12833">
    <property type="entry name" value="HTH_18"/>
    <property type="match status" value="1"/>
</dbReference>
<keyword evidence="3" id="KW-0804">Transcription</keyword>
<dbReference type="RefSeq" id="WP_107827062.1">
    <property type="nucleotide sequence ID" value="NZ_CP160205.1"/>
</dbReference>
<dbReference type="SMART" id="SM00342">
    <property type="entry name" value="HTH_ARAC"/>
    <property type="match status" value="1"/>
</dbReference>
<dbReference type="PANTHER" id="PTHR43280:SF32">
    <property type="entry name" value="TRANSCRIPTIONAL REGULATORY PROTEIN"/>
    <property type="match status" value="1"/>
</dbReference>
<accession>A0A2T5JH07</accession>
<dbReference type="PANTHER" id="PTHR43280">
    <property type="entry name" value="ARAC-FAMILY TRANSCRIPTIONAL REGULATOR"/>
    <property type="match status" value="1"/>
</dbReference>
<evidence type="ECO:0000313" key="5">
    <source>
        <dbReference type="EMBL" id="PTR01691.1"/>
    </source>
</evidence>
<dbReference type="PROSITE" id="PS01124">
    <property type="entry name" value="HTH_ARAC_FAMILY_2"/>
    <property type="match status" value="1"/>
</dbReference>
<dbReference type="EMBL" id="QAOQ01000001">
    <property type="protein sequence ID" value="PTR01691.1"/>
    <property type="molecule type" value="Genomic_DNA"/>
</dbReference>
<dbReference type="GO" id="GO:0043565">
    <property type="term" value="F:sequence-specific DNA binding"/>
    <property type="evidence" value="ECO:0007669"/>
    <property type="project" value="InterPro"/>
</dbReference>
<evidence type="ECO:0000256" key="2">
    <source>
        <dbReference type="ARBA" id="ARBA00023125"/>
    </source>
</evidence>
<dbReference type="Proteomes" id="UP000244168">
    <property type="component" value="Unassembled WGS sequence"/>
</dbReference>
<organism evidence="5 6">
    <name type="scientific">Mucilaginibacter yixingensis</name>
    <dbReference type="NCBI Taxonomy" id="1295612"/>
    <lineage>
        <taxon>Bacteria</taxon>
        <taxon>Pseudomonadati</taxon>
        <taxon>Bacteroidota</taxon>
        <taxon>Sphingobacteriia</taxon>
        <taxon>Sphingobacteriales</taxon>
        <taxon>Sphingobacteriaceae</taxon>
        <taxon>Mucilaginibacter</taxon>
    </lineage>
</organism>
<dbReference type="InterPro" id="IPR014710">
    <property type="entry name" value="RmlC-like_jellyroll"/>
</dbReference>
<protein>
    <submittedName>
        <fullName evidence="5">AraC-like DNA-binding protein</fullName>
    </submittedName>
</protein>
<evidence type="ECO:0000259" key="4">
    <source>
        <dbReference type="PROSITE" id="PS01124"/>
    </source>
</evidence>
<dbReference type="InterPro" id="IPR003313">
    <property type="entry name" value="AraC-bd"/>
</dbReference>
<dbReference type="SUPFAM" id="SSF46689">
    <property type="entry name" value="Homeodomain-like"/>
    <property type="match status" value="1"/>
</dbReference>
<dbReference type="Gene3D" id="1.10.10.60">
    <property type="entry name" value="Homeodomain-like"/>
    <property type="match status" value="1"/>
</dbReference>
<keyword evidence="1" id="KW-0805">Transcription regulation</keyword>
<dbReference type="OrthoDB" id="2585681at2"/>
<dbReference type="InterPro" id="IPR009057">
    <property type="entry name" value="Homeodomain-like_sf"/>
</dbReference>
<dbReference type="Gene3D" id="2.60.120.10">
    <property type="entry name" value="Jelly Rolls"/>
    <property type="match status" value="1"/>
</dbReference>
<reference evidence="5 6" key="1">
    <citation type="submission" date="2018-04" db="EMBL/GenBank/DDBJ databases">
        <title>Genomic Encyclopedia of Archaeal and Bacterial Type Strains, Phase II (KMG-II): from individual species to whole genera.</title>
        <authorList>
            <person name="Goeker M."/>
        </authorList>
    </citation>
    <scope>NUCLEOTIDE SEQUENCE [LARGE SCALE GENOMIC DNA]</scope>
    <source>
        <strain evidence="5 6">DSM 26809</strain>
    </source>
</reference>
<evidence type="ECO:0000256" key="3">
    <source>
        <dbReference type="ARBA" id="ARBA00023163"/>
    </source>
</evidence>
<proteinExistence type="predicted"/>
<keyword evidence="2 5" id="KW-0238">DNA-binding</keyword>
<name>A0A2T5JH07_9SPHI</name>
<dbReference type="InterPro" id="IPR020449">
    <property type="entry name" value="Tscrpt_reg_AraC-type_HTH"/>
</dbReference>
<evidence type="ECO:0000256" key="1">
    <source>
        <dbReference type="ARBA" id="ARBA00023015"/>
    </source>
</evidence>
<dbReference type="AlphaFoldDB" id="A0A2T5JH07"/>
<dbReference type="GO" id="GO:0003700">
    <property type="term" value="F:DNA-binding transcription factor activity"/>
    <property type="evidence" value="ECO:0007669"/>
    <property type="project" value="InterPro"/>
</dbReference>
<gene>
    <name evidence="5" type="ORF">C8P68_101929</name>
</gene>
<dbReference type="PRINTS" id="PR00032">
    <property type="entry name" value="HTHARAC"/>
</dbReference>
<dbReference type="SUPFAM" id="SSF51215">
    <property type="entry name" value="Regulatory protein AraC"/>
    <property type="match status" value="1"/>
</dbReference>
<comment type="caution">
    <text evidence="5">The sequence shown here is derived from an EMBL/GenBank/DDBJ whole genome shotgun (WGS) entry which is preliminary data.</text>
</comment>
<dbReference type="Pfam" id="PF02311">
    <property type="entry name" value="AraC_binding"/>
    <property type="match status" value="1"/>
</dbReference>
<dbReference type="InterPro" id="IPR037923">
    <property type="entry name" value="HTH-like"/>
</dbReference>
<sequence>MPQRDKSVGNKGNALPLQKLLEGDYLRVMEMHEDFNSLSEVPHRHDHYELLLITKGQGSHFIDFKEYEVKPGRLYFLHPGQVHLIDRFKRHGWLIMFGEELFKKFLELHRHEDEVGILDFYTPYPFIDLQGRLANLFQQVIEQLSIELSAEKVHAGILFHYAALLLLEANRAHQRQHPKSLADQSHRAEFHQLRQLIEAHYKQEHLASFYAERLQADIKKLNRICRESTGFTVAELLKERLLTESKVQLHISSSSVKAISYSLGFNDPAFFGRFFKKHTGLTPAEFRDLRLI</sequence>
<feature type="domain" description="HTH araC/xylS-type" evidence="4">
    <location>
        <begin position="191"/>
        <end position="289"/>
    </location>
</feature>
<evidence type="ECO:0000313" key="6">
    <source>
        <dbReference type="Proteomes" id="UP000244168"/>
    </source>
</evidence>
<keyword evidence="6" id="KW-1185">Reference proteome</keyword>
<dbReference type="InterPro" id="IPR018060">
    <property type="entry name" value="HTH_AraC"/>
</dbReference>